<accession>A0A7J7L6T8</accession>
<protein>
    <submittedName>
        <fullName evidence="1">Uncharacterized protein</fullName>
    </submittedName>
</protein>
<sequence length="194" mass="21242">MEVGSGFLSKAASTNMSDGQTNVEGEYIFVDSDTAGSSRGKLKKRRIVNRSVAKFFDPQESIQRPFPTNSKVKRNLFEVPTVGESCKISTDKGGKSNFVEDISAKTYIQSGSIQNLRGGSIAEDIQKCDTLSCQFKCVFCGSSKESEISLDICPKLQVLGAMVHYLLDGKPVVTADLDGVSNIIHTHRNCIDWY</sequence>
<dbReference type="AlphaFoldDB" id="A0A7J7L6T8"/>
<proteinExistence type="predicted"/>
<evidence type="ECO:0000313" key="1">
    <source>
        <dbReference type="EMBL" id="KAF6138327.1"/>
    </source>
</evidence>
<dbReference type="Proteomes" id="UP000541444">
    <property type="component" value="Unassembled WGS sequence"/>
</dbReference>
<evidence type="ECO:0000313" key="2">
    <source>
        <dbReference type="Proteomes" id="UP000541444"/>
    </source>
</evidence>
<reference evidence="1 2" key="1">
    <citation type="journal article" date="2020" name="IScience">
        <title>Genome Sequencing of the Endangered Kingdonia uniflora (Circaeasteraceae, Ranunculales) Reveals Potential Mechanisms of Evolutionary Specialization.</title>
        <authorList>
            <person name="Sun Y."/>
            <person name="Deng T."/>
            <person name="Zhang A."/>
            <person name="Moore M.J."/>
            <person name="Landis J.B."/>
            <person name="Lin N."/>
            <person name="Zhang H."/>
            <person name="Zhang X."/>
            <person name="Huang J."/>
            <person name="Zhang X."/>
            <person name="Sun H."/>
            <person name="Wang H."/>
        </authorList>
    </citation>
    <scope>NUCLEOTIDE SEQUENCE [LARGE SCALE GENOMIC DNA]</scope>
    <source>
        <strain evidence="1">TB1705</strain>
        <tissue evidence="1">Leaf</tissue>
    </source>
</reference>
<keyword evidence="2" id="KW-1185">Reference proteome</keyword>
<gene>
    <name evidence="1" type="ORF">GIB67_001556</name>
</gene>
<name>A0A7J7L6T8_9MAGN</name>
<dbReference type="EMBL" id="JACGCM010002601">
    <property type="protein sequence ID" value="KAF6138327.1"/>
    <property type="molecule type" value="Genomic_DNA"/>
</dbReference>
<organism evidence="1 2">
    <name type="scientific">Kingdonia uniflora</name>
    <dbReference type="NCBI Taxonomy" id="39325"/>
    <lineage>
        <taxon>Eukaryota</taxon>
        <taxon>Viridiplantae</taxon>
        <taxon>Streptophyta</taxon>
        <taxon>Embryophyta</taxon>
        <taxon>Tracheophyta</taxon>
        <taxon>Spermatophyta</taxon>
        <taxon>Magnoliopsida</taxon>
        <taxon>Ranunculales</taxon>
        <taxon>Circaeasteraceae</taxon>
        <taxon>Kingdonia</taxon>
    </lineage>
</organism>
<comment type="caution">
    <text evidence="1">The sequence shown here is derived from an EMBL/GenBank/DDBJ whole genome shotgun (WGS) entry which is preliminary data.</text>
</comment>